<dbReference type="Gene3D" id="3.30.420.10">
    <property type="entry name" value="Ribonuclease H-like superfamily/Ribonuclease H"/>
    <property type="match status" value="1"/>
</dbReference>
<dbReference type="InterPro" id="IPR036397">
    <property type="entry name" value="RNaseH_sf"/>
</dbReference>
<dbReference type="Pfam" id="PF14223">
    <property type="entry name" value="Retrotran_gag_2"/>
    <property type="match status" value="1"/>
</dbReference>
<reference evidence="5" key="1">
    <citation type="submission" date="2018-02" db="EMBL/GenBank/DDBJ databases">
        <authorList>
            <person name="Cohen D.B."/>
            <person name="Kent A.D."/>
        </authorList>
    </citation>
    <scope>NUCLEOTIDE SEQUENCE</scope>
</reference>
<feature type="domain" description="Integrase catalytic" evidence="4">
    <location>
        <begin position="214"/>
        <end position="293"/>
    </location>
</feature>
<dbReference type="GO" id="GO:0016787">
    <property type="term" value="F:hydrolase activity"/>
    <property type="evidence" value="ECO:0007669"/>
    <property type="project" value="UniProtKB-KW"/>
</dbReference>
<dbReference type="GO" id="GO:0003676">
    <property type="term" value="F:nucleic acid binding"/>
    <property type="evidence" value="ECO:0007669"/>
    <property type="project" value="InterPro"/>
</dbReference>
<dbReference type="InterPro" id="IPR043502">
    <property type="entry name" value="DNA/RNA_pol_sf"/>
</dbReference>
<dbReference type="Pfam" id="PF07727">
    <property type="entry name" value="RVT_2"/>
    <property type="match status" value="1"/>
</dbReference>
<dbReference type="SUPFAM" id="SSF53098">
    <property type="entry name" value="Ribonuclease H-like"/>
    <property type="match status" value="1"/>
</dbReference>
<dbReference type="InterPro" id="IPR001584">
    <property type="entry name" value="Integrase_cat-core"/>
</dbReference>
<dbReference type="PANTHER" id="PTHR42648:SF27">
    <property type="entry name" value="RNA-DIRECTED DNA POLYMERASE"/>
    <property type="match status" value="1"/>
</dbReference>
<proteinExistence type="predicted"/>
<evidence type="ECO:0000259" key="4">
    <source>
        <dbReference type="PROSITE" id="PS50994"/>
    </source>
</evidence>
<sequence>MHDDLIGEYETFQNAFDMWDQLKFDFGGTSTTRLRSLVLKFEVYRKDPKYTMTEHLRMMSGMIRGLKVAGNVLTDEQQVQAVIRSMSDSWVRMKQIMTHNENIKNFADISRHVELEVKRQEATKSAALITHGGQRKPNGFKHKDKGKAARQGMPSTSAPKVNKGANQHKRGKCSAKKNISKVKCYNYNKLGHFARDFTEPKNLSLSLDLSSIYDLCEEKGIRRQLTISNTPQQNGLAERRNRTLLDMVRSMMAQANLPISFWGDALLTATYILNRVPSQLVSSTPYEFWKGEKPNLEHLHLWGSAGFVHCTTHKYGKLGPRAKKHIFIRYSDSSKGYIMYGEHPNGGMTKIESHDIDFIETDFPSIGDANRDLNLYELEEDEGTLPSSSEGGGLVLRPVIVEDSGSITLNQDSQAPRVSGRGHIPRCHFEIEGNVLQCDAKDVDEPASFREALHSSDRDEWMTAMQEEMSSMDKNNFWELVDLPPGQKTIENKWVLKVKRKTDGSIDKYKDLELFQMDVKTAFLNGKLDEEIYMAQLAGFEVQGHERKVCRLKRSIYGLKWSSRQWYLRFHDSITSFGFEMNEEDHCVYLKRSKRSILILSLYVDDILLVGNDMDSIVTTKKWLSSTFEMKDMGEANFVLGVKITRDHSNKLLSLSQGTYIKKILERFHMHNSKPIDTPIEKGCTFSLDQCPNNDEEKNQMSKLPYASVIGSLMYAMLCTRPNICFAVGMVIRYQSNPGPPHWRAVKRILRYLCGTIDHALCYLGKDLRLTSYSDADWANDKGERKSTLGYAFILGGGPVFWCSKKQSRIALFTMDSEYVDCSATSM</sequence>
<keyword evidence="1" id="KW-0479">Metal-binding</keyword>
<dbReference type="InterPro" id="IPR039537">
    <property type="entry name" value="Retrotran_Ty1/copia-like"/>
</dbReference>
<dbReference type="Pfam" id="PF25597">
    <property type="entry name" value="SH3_retrovirus"/>
    <property type="match status" value="1"/>
</dbReference>
<dbReference type="GO" id="GO:0046872">
    <property type="term" value="F:metal ion binding"/>
    <property type="evidence" value="ECO:0007669"/>
    <property type="project" value="UniProtKB-KW"/>
</dbReference>
<dbReference type="InterPro" id="IPR013103">
    <property type="entry name" value="RVT_2"/>
</dbReference>
<gene>
    <name evidence="5" type="ORF">FSB_LOCUS34288</name>
</gene>
<evidence type="ECO:0000256" key="3">
    <source>
        <dbReference type="SAM" id="MobiDB-lite"/>
    </source>
</evidence>
<evidence type="ECO:0000256" key="2">
    <source>
        <dbReference type="ARBA" id="ARBA00022801"/>
    </source>
</evidence>
<dbReference type="EMBL" id="OIVN01002780">
    <property type="protein sequence ID" value="SPD06406.1"/>
    <property type="molecule type" value="Genomic_DNA"/>
</dbReference>
<accession>A0A2N9GVL2</accession>
<keyword evidence="2" id="KW-0378">Hydrolase</keyword>
<evidence type="ECO:0000256" key="1">
    <source>
        <dbReference type="ARBA" id="ARBA00022723"/>
    </source>
</evidence>
<dbReference type="AlphaFoldDB" id="A0A2N9GVL2"/>
<organism evidence="5">
    <name type="scientific">Fagus sylvatica</name>
    <name type="common">Beechnut</name>
    <dbReference type="NCBI Taxonomy" id="28930"/>
    <lineage>
        <taxon>Eukaryota</taxon>
        <taxon>Viridiplantae</taxon>
        <taxon>Streptophyta</taxon>
        <taxon>Embryophyta</taxon>
        <taxon>Tracheophyta</taxon>
        <taxon>Spermatophyta</taxon>
        <taxon>Magnoliopsida</taxon>
        <taxon>eudicotyledons</taxon>
        <taxon>Gunneridae</taxon>
        <taxon>Pentapetalae</taxon>
        <taxon>rosids</taxon>
        <taxon>fabids</taxon>
        <taxon>Fagales</taxon>
        <taxon>Fagaceae</taxon>
        <taxon>Fagus</taxon>
    </lineage>
</organism>
<name>A0A2N9GVL2_FAGSY</name>
<dbReference type="PANTHER" id="PTHR42648">
    <property type="entry name" value="TRANSPOSASE, PUTATIVE-RELATED"/>
    <property type="match status" value="1"/>
</dbReference>
<feature type="region of interest" description="Disordered" evidence="3">
    <location>
        <begin position="132"/>
        <end position="172"/>
    </location>
</feature>
<dbReference type="SUPFAM" id="SSF56672">
    <property type="entry name" value="DNA/RNA polymerases"/>
    <property type="match status" value="1"/>
</dbReference>
<dbReference type="CDD" id="cd09272">
    <property type="entry name" value="RNase_HI_RT_Ty1"/>
    <property type="match status" value="1"/>
</dbReference>
<dbReference type="InterPro" id="IPR057670">
    <property type="entry name" value="SH3_retrovirus"/>
</dbReference>
<protein>
    <recommendedName>
        <fullName evidence="4">Integrase catalytic domain-containing protein</fullName>
    </recommendedName>
</protein>
<dbReference type="GO" id="GO:0015074">
    <property type="term" value="P:DNA integration"/>
    <property type="evidence" value="ECO:0007669"/>
    <property type="project" value="InterPro"/>
</dbReference>
<dbReference type="InterPro" id="IPR012337">
    <property type="entry name" value="RNaseH-like_sf"/>
</dbReference>
<evidence type="ECO:0000313" key="5">
    <source>
        <dbReference type="EMBL" id="SPD06406.1"/>
    </source>
</evidence>
<dbReference type="PROSITE" id="PS50994">
    <property type="entry name" value="INTEGRASE"/>
    <property type="match status" value="1"/>
</dbReference>